<dbReference type="PROSITE" id="PS50231">
    <property type="entry name" value="RICIN_B_LECTIN"/>
    <property type="match status" value="1"/>
</dbReference>
<evidence type="ECO:0000256" key="2">
    <source>
        <dbReference type="ARBA" id="ARBA00022737"/>
    </source>
</evidence>
<dbReference type="PROSITE" id="PS51092">
    <property type="entry name" value="FN2_2"/>
    <property type="match status" value="1"/>
</dbReference>
<dbReference type="SUPFAM" id="SSF50370">
    <property type="entry name" value="Ricin B-like lectins"/>
    <property type="match status" value="1"/>
</dbReference>
<proteinExistence type="predicted"/>
<dbReference type="InterPro" id="IPR036943">
    <property type="entry name" value="FN_type2_sf"/>
</dbReference>
<dbReference type="InterPro" id="IPR013806">
    <property type="entry name" value="Kringle-like"/>
</dbReference>
<keyword evidence="5" id="KW-1133">Transmembrane helix</keyword>
<dbReference type="Pfam" id="PF00040">
    <property type="entry name" value="fn2"/>
    <property type="match status" value="1"/>
</dbReference>
<comment type="caution">
    <text evidence="8">The sequence shown here is derived from an EMBL/GenBank/DDBJ whole genome shotgun (WGS) entry which is preliminary data.</text>
</comment>
<keyword evidence="2" id="KW-0677">Repeat</keyword>
<dbReference type="EMBL" id="JAWDJR010000008">
    <property type="protein sequence ID" value="KAK9971035.1"/>
    <property type="molecule type" value="Genomic_DNA"/>
</dbReference>
<evidence type="ECO:0000256" key="5">
    <source>
        <dbReference type="SAM" id="Phobius"/>
    </source>
</evidence>
<dbReference type="SUPFAM" id="SSF57440">
    <property type="entry name" value="Kringle-like"/>
    <property type="match status" value="1"/>
</dbReference>
<feature type="disulfide bond" evidence="4">
    <location>
        <begin position="175"/>
        <end position="202"/>
    </location>
</feature>
<dbReference type="GO" id="GO:0015721">
    <property type="term" value="P:bile acid and bile salt transport"/>
    <property type="evidence" value="ECO:0007669"/>
    <property type="project" value="TreeGrafter"/>
</dbReference>
<organism evidence="8 9">
    <name type="scientific">Culter alburnus</name>
    <name type="common">Topmouth culter</name>
    <dbReference type="NCBI Taxonomy" id="194366"/>
    <lineage>
        <taxon>Eukaryota</taxon>
        <taxon>Metazoa</taxon>
        <taxon>Chordata</taxon>
        <taxon>Craniata</taxon>
        <taxon>Vertebrata</taxon>
        <taxon>Euteleostomi</taxon>
        <taxon>Actinopterygii</taxon>
        <taxon>Neopterygii</taxon>
        <taxon>Teleostei</taxon>
        <taxon>Ostariophysi</taxon>
        <taxon>Cypriniformes</taxon>
        <taxon>Xenocyprididae</taxon>
        <taxon>Xenocypridinae</taxon>
        <taxon>Culter</taxon>
    </lineage>
</organism>
<accession>A0AAW2AER2</accession>
<keyword evidence="9" id="KW-1185">Reference proteome</keyword>
<evidence type="ECO:0000256" key="1">
    <source>
        <dbReference type="ARBA" id="ARBA00022729"/>
    </source>
</evidence>
<evidence type="ECO:0000256" key="6">
    <source>
        <dbReference type="SAM" id="SignalP"/>
    </source>
</evidence>
<dbReference type="AlphaFoldDB" id="A0AAW2AER2"/>
<keyword evidence="3 4" id="KW-1015">Disulfide bond</keyword>
<dbReference type="PRINTS" id="PR00013">
    <property type="entry name" value="FNTYPEII"/>
</dbReference>
<sequence length="330" mass="37654">MNLLYILLLILWSAFNSSSSFLIYNEDHNKCVYAVSANVVLTAPCDATFKAQHFQWISSSRIISLAFSLCLGVEKIEDRVKVVLLPCNESNPEQTWECKDETLFGLKGHPLHLNYGDYDEPNMILYTGTGVWSRWMIYGTDENLCSRGYREMASDPNGKPCHFPFHFDGQWFSDCTVYGRGDGQLWCATVKNYNGDQQFDFCHPRNATVPSITVFRQMQDREHVIVMCSFGRRFIESSFQLLVEGEHNYTLKNPLCYSNEKCVFDVNVSSPVSFTCVHELNSLVSHRSEAYTDDHEEGVSLFYICFFSFIAVGLVIMTVAVIVTNIRSKA</sequence>
<name>A0AAW2AER2_CULAL</name>
<dbReference type="InterPro" id="IPR052678">
    <property type="entry name" value="OST-beta_subunit"/>
</dbReference>
<feature type="transmembrane region" description="Helical" evidence="5">
    <location>
        <begin position="301"/>
        <end position="323"/>
    </location>
</feature>
<dbReference type="InterPro" id="IPR000562">
    <property type="entry name" value="FN_type2_dom"/>
</dbReference>
<dbReference type="PANTHER" id="PTHR36129:SF1">
    <property type="entry name" value="ORGANIC SOLUTE TRANSPORTER SUBUNIT BETA"/>
    <property type="match status" value="1"/>
</dbReference>
<dbReference type="InterPro" id="IPR000772">
    <property type="entry name" value="Ricin_B_lectin"/>
</dbReference>
<keyword evidence="1 6" id="KW-0732">Signal</keyword>
<dbReference type="Pfam" id="PF24562">
    <property type="entry name" value="CysR_MRC2_N"/>
    <property type="match status" value="1"/>
</dbReference>
<evidence type="ECO:0000313" key="9">
    <source>
        <dbReference type="Proteomes" id="UP001479290"/>
    </source>
</evidence>
<evidence type="ECO:0000256" key="4">
    <source>
        <dbReference type="PROSITE-ProRule" id="PRU00479"/>
    </source>
</evidence>
<dbReference type="CDD" id="cd23407">
    <property type="entry name" value="beta-trefoil_Ricin_MRC1"/>
    <property type="match status" value="1"/>
</dbReference>
<evidence type="ECO:0000313" key="8">
    <source>
        <dbReference type="EMBL" id="KAK9971035.1"/>
    </source>
</evidence>
<dbReference type="Proteomes" id="UP001479290">
    <property type="component" value="Unassembled WGS sequence"/>
</dbReference>
<dbReference type="Gene3D" id="2.80.10.50">
    <property type="match status" value="1"/>
</dbReference>
<keyword evidence="5" id="KW-0812">Transmembrane</keyword>
<dbReference type="Gene3D" id="2.10.10.10">
    <property type="entry name" value="Fibronectin, type II, collagen-binding"/>
    <property type="match status" value="1"/>
</dbReference>
<evidence type="ECO:0000256" key="3">
    <source>
        <dbReference type="ARBA" id="ARBA00023157"/>
    </source>
</evidence>
<dbReference type="PROSITE" id="PS00023">
    <property type="entry name" value="FN2_1"/>
    <property type="match status" value="1"/>
</dbReference>
<feature type="chain" id="PRO_5043441624" description="Fibronectin type-II domain-containing protein" evidence="6">
    <location>
        <begin position="21"/>
        <end position="330"/>
    </location>
</feature>
<gene>
    <name evidence="8" type="ORF">ABG768_026931</name>
</gene>
<protein>
    <recommendedName>
        <fullName evidence="7">Fibronectin type-II domain-containing protein</fullName>
    </recommendedName>
</protein>
<dbReference type="CDD" id="cd00062">
    <property type="entry name" value="FN2"/>
    <property type="match status" value="1"/>
</dbReference>
<evidence type="ECO:0000259" key="7">
    <source>
        <dbReference type="PROSITE" id="PS51092"/>
    </source>
</evidence>
<feature type="disulfide bond" evidence="4">
    <location>
        <begin position="161"/>
        <end position="187"/>
    </location>
</feature>
<dbReference type="PANTHER" id="PTHR36129">
    <property type="entry name" value="ORGANIC SOLUTE TRANSPORTER SUBUNIT BETA-RELATED"/>
    <property type="match status" value="1"/>
</dbReference>
<dbReference type="FunFam" id="2.80.10.50:FF:000032">
    <property type="entry name" value="macrophage mannose receptor 1"/>
    <property type="match status" value="1"/>
</dbReference>
<dbReference type="GO" id="GO:0032991">
    <property type="term" value="C:protein-containing complex"/>
    <property type="evidence" value="ECO:0007669"/>
    <property type="project" value="TreeGrafter"/>
</dbReference>
<dbReference type="GO" id="GO:0005886">
    <property type="term" value="C:plasma membrane"/>
    <property type="evidence" value="ECO:0007669"/>
    <property type="project" value="TreeGrafter"/>
</dbReference>
<keyword evidence="5" id="KW-0472">Membrane</keyword>
<feature type="domain" description="Fibronectin type-II" evidence="7">
    <location>
        <begin position="156"/>
        <end position="204"/>
    </location>
</feature>
<reference evidence="8 9" key="1">
    <citation type="submission" date="2024-05" db="EMBL/GenBank/DDBJ databases">
        <title>A high-quality chromosomal-level genome assembly of Topmouth culter (Culter alburnus).</title>
        <authorList>
            <person name="Zhao H."/>
        </authorList>
    </citation>
    <scope>NUCLEOTIDE SEQUENCE [LARGE SCALE GENOMIC DNA]</scope>
    <source>
        <strain evidence="8">CATC2023</strain>
        <tissue evidence="8">Muscle</tissue>
    </source>
</reference>
<feature type="signal peptide" evidence="6">
    <location>
        <begin position="1"/>
        <end position="20"/>
    </location>
</feature>
<dbReference type="SMART" id="SM00059">
    <property type="entry name" value="FN2"/>
    <property type="match status" value="1"/>
</dbReference>
<dbReference type="InterPro" id="IPR035992">
    <property type="entry name" value="Ricin_B-like_lectins"/>
</dbReference>